<sequence>MLNSKLKMPAIRRIMPIPKSKRSTFVAKRPRLFLK</sequence>
<accession>U6MUB8</accession>
<name>U6MUB8_9EIME</name>
<gene>
    <name evidence="1" type="ORF">ENH_00086330</name>
</gene>
<evidence type="ECO:0000313" key="1">
    <source>
        <dbReference type="EMBL" id="CDJ66678.1"/>
    </source>
</evidence>
<reference evidence="1" key="2">
    <citation type="submission" date="2013-10" db="EMBL/GenBank/DDBJ databases">
        <authorList>
            <person name="Aslett M."/>
        </authorList>
    </citation>
    <scope>NUCLEOTIDE SEQUENCE [LARGE SCALE GENOMIC DNA]</scope>
    <source>
        <strain evidence="1">Houghton</strain>
    </source>
</reference>
<dbReference type="RefSeq" id="XP_013435145.1">
    <property type="nucleotide sequence ID" value="XM_013579691.1"/>
</dbReference>
<dbReference type="GeneID" id="25478760"/>
<reference evidence="1" key="1">
    <citation type="submission" date="2013-10" db="EMBL/GenBank/DDBJ databases">
        <title>Genomic analysis of the causative agents of coccidiosis in chickens.</title>
        <authorList>
            <person name="Reid A.J."/>
            <person name="Blake D."/>
            <person name="Billington K."/>
            <person name="Browne H."/>
            <person name="Dunn M."/>
            <person name="Hung S."/>
            <person name="Kawahara F."/>
            <person name="Miranda-Saavedra D."/>
            <person name="Mourier T."/>
            <person name="Nagra H."/>
            <person name="Otto T.D."/>
            <person name="Rawlings N."/>
            <person name="Sanchez A."/>
            <person name="Sanders M."/>
            <person name="Subramaniam C."/>
            <person name="Tay Y."/>
            <person name="Dear P."/>
            <person name="Doerig C."/>
            <person name="Gruber A."/>
            <person name="Parkinson J."/>
            <person name="Shirley M."/>
            <person name="Wan K.L."/>
            <person name="Berriman M."/>
            <person name="Tomley F."/>
            <person name="Pain A."/>
        </authorList>
    </citation>
    <scope>NUCLEOTIDE SEQUENCE [LARGE SCALE GENOMIC DNA]</scope>
    <source>
        <strain evidence="1">Houghton</strain>
    </source>
</reference>
<evidence type="ECO:0000313" key="2">
    <source>
        <dbReference type="Proteomes" id="UP000030754"/>
    </source>
</evidence>
<dbReference type="AlphaFoldDB" id="U6MUB8"/>
<proteinExistence type="predicted"/>
<dbReference type="Proteomes" id="UP000030754">
    <property type="component" value="Unassembled WGS sequence"/>
</dbReference>
<organism evidence="1 2">
    <name type="scientific">Eimeria necatrix</name>
    <dbReference type="NCBI Taxonomy" id="51315"/>
    <lineage>
        <taxon>Eukaryota</taxon>
        <taxon>Sar</taxon>
        <taxon>Alveolata</taxon>
        <taxon>Apicomplexa</taxon>
        <taxon>Conoidasida</taxon>
        <taxon>Coccidia</taxon>
        <taxon>Eucoccidiorida</taxon>
        <taxon>Eimeriorina</taxon>
        <taxon>Eimeriidae</taxon>
        <taxon>Eimeria</taxon>
    </lineage>
</organism>
<protein>
    <submittedName>
        <fullName evidence="1">Uncharacterized protein</fullName>
    </submittedName>
</protein>
<dbReference type="VEuPathDB" id="ToxoDB:ENH_00086330"/>
<dbReference type="EMBL" id="HG723718">
    <property type="protein sequence ID" value="CDJ66678.1"/>
    <property type="molecule type" value="Genomic_DNA"/>
</dbReference>
<keyword evidence="2" id="KW-1185">Reference proteome</keyword>